<evidence type="ECO:0000256" key="2">
    <source>
        <dbReference type="ARBA" id="ARBA00023125"/>
    </source>
</evidence>
<dbReference type="PANTHER" id="PTHR10015">
    <property type="entry name" value="HEAT SHOCK TRANSCRIPTION FACTOR"/>
    <property type="match status" value="1"/>
</dbReference>
<evidence type="ECO:0000313" key="7">
    <source>
        <dbReference type="EMBL" id="KAL3799109.1"/>
    </source>
</evidence>
<dbReference type="SMART" id="SM00415">
    <property type="entry name" value="HSF"/>
    <property type="match status" value="1"/>
</dbReference>
<evidence type="ECO:0000259" key="6">
    <source>
        <dbReference type="SMART" id="SM00415"/>
    </source>
</evidence>
<dbReference type="EMBL" id="JABMIG020000041">
    <property type="protein sequence ID" value="KAL3799109.1"/>
    <property type="molecule type" value="Genomic_DNA"/>
</dbReference>
<comment type="subcellular location">
    <subcellularLocation>
        <location evidence="1">Nucleus</location>
    </subcellularLocation>
</comment>
<evidence type="ECO:0000256" key="1">
    <source>
        <dbReference type="ARBA" id="ARBA00004123"/>
    </source>
</evidence>
<dbReference type="GO" id="GO:0003677">
    <property type="term" value="F:DNA binding"/>
    <property type="evidence" value="ECO:0007669"/>
    <property type="project" value="UniProtKB-KW"/>
</dbReference>
<reference evidence="7 8" key="1">
    <citation type="journal article" date="2020" name="G3 (Bethesda)">
        <title>Improved Reference Genome for Cyclotella cryptica CCMP332, a Model for Cell Wall Morphogenesis, Salinity Adaptation, and Lipid Production in Diatoms (Bacillariophyta).</title>
        <authorList>
            <person name="Roberts W.R."/>
            <person name="Downey K.M."/>
            <person name="Ruck E.C."/>
            <person name="Traller J.C."/>
            <person name="Alverson A.J."/>
        </authorList>
    </citation>
    <scope>NUCLEOTIDE SEQUENCE [LARGE SCALE GENOMIC DNA]</scope>
    <source>
        <strain evidence="7 8">CCMP332</strain>
    </source>
</reference>
<feature type="domain" description="HSF-type DNA-binding" evidence="6">
    <location>
        <begin position="44"/>
        <end position="143"/>
    </location>
</feature>
<keyword evidence="8" id="KW-1185">Reference proteome</keyword>
<evidence type="ECO:0000313" key="8">
    <source>
        <dbReference type="Proteomes" id="UP001516023"/>
    </source>
</evidence>
<comment type="similarity">
    <text evidence="4">Belongs to the HSF family.</text>
</comment>
<sequence length="356" mass="39565">MMVSPNSTKTDPTAWVAKRSIASEGDDESLGVTNEESLTEESFEQKNFAEKLFALLDVAEFQDVFHWLPSGDAFCVMDQSAFESKIMSKHFPSAKFQSFTRRMRRWGFHRVESTEQRSNGIIMFMCPRFRRGRPDLCKLMCDDRQIKKSKKADRVAGVDGFPIRMRNLSGGDIYGASEGFNESHTIPLPPRAWPSTIPTGGFRHWNPSTMKDPSYGYVTFLPGLEQTSAMDIFAHGGAHSFRCPVVGSTLHSAVPPAQITIAHNPVSPPNAFHHSIRPVFLPASNSIPRDLNGIRSAIDRLDAELAVVSRMKELKQRSLSLAAARASRTRQSFSLPGQGSQTTSSPCLASRRSWNA</sequence>
<name>A0ABD3QH40_9STRA</name>
<dbReference type="Pfam" id="PF00447">
    <property type="entry name" value="HSF_DNA-bind"/>
    <property type="match status" value="1"/>
</dbReference>
<dbReference type="Gene3D" id="1.10.10.10">
    <property type="entry name" value="Winged helix-like DNA-binding domain superfamily/Winged helix DNA-binding domain"/>
    <property type="match status" value="1"/>
</dbReference>
<accession>A0ABD3QH40</accession>
<dbReference type="InterPro" id="IPR036390">
    <property type="entry name" value="WH_DNA-bd_sf"/>
</dbReference>
<proteinExistence type="inferred from homology"/>
<feature type="compositionally biased region" description="Polar residues" evidence="5">
    <location>
        <begin position="333"/>
        <end position="356"/>
    </location>
</feature>
<dbReference type="AlphaFoldDB" id="A0ABD3QH40"/>
<evidence type="ECO:0000256" key="3">
    <source>
        <dbReference type="ARBA" id="ARBA00023242"/>
    </source>
</evidence>
<feature type="region of interest" description="Disordered" evidence="5">
    <location>
        <begin position="330"/>
        <end position="356"/>
    </location>
</feature>
<evidence type="ECO:0000256" key="4">
    <source>
        <dbReference type="RuleBase" id="RU004020"/>
    </source>
</evidence>
<evidence type="ECO:0000256" key="5">
    <source>
        <dbReference type="SAM" id="MobiDB-lite"/>
    </source>
</evidence>
<gene>
    <name evidence="7" type="ORF">HJC23_002237</name>
</gene>
<dbReference type="InterPro" id="IPR000232">
    <property type="entry name" value="HSF_DNA-bd"/>
</dbReference>
<comment type="caution">
    <text evidence="7">The sequence shown here is derived from an EMBL/GenBank/DDBJ whole genome shotgun (WGS) entry which is preliminary data.</text>
</comment>
<dbReference type="Proteomes" id="UP001516023">
    <property type="component" value="Unassembled WGS sequence"/>
</dbReference>
<dbReference type="PANTHER" id="PTHR10015:SF206">
    <property type="entry name" value="HSF-TYPE DNA-BINDING DOMAIN-CONTAINING PROTEIN"/>
    <property type="match status" value="1"/>
</dbReference>
<keyword evidence="2" id="KW-0238">DNA-binding</keyword>
<organism evidence="7 8">
    <name type="scientific">Cyclotella cryptica</name>
    <dbReference type="NCBI Taxonomy" id="29204"/>
    <lineage>
        <taxon>Eukaryota</taxon>
        <taxon>Sar</taxon>
        <taxon>Stramenopiles</taxon>
        <taxon>Ochrophyta</taxon>
        <taxon>Bacillariophyta</taxon>
        <taxon>Coscinodiscophyceae</taxon>
        <taxon>Thalassiosirophycidae</taxon>
        <taxon>Stephanodiscales</taxon>
        <taxon>Stephanodiscaceae</taxon>
        <taxon>Cyclotella</taxon>
    </lineage>
</organism>
<protein>
    <recommendedName>
        <fullName evidence="6">HSF-type DNA-binding domain-containing protein</fullName>
    </recommendedName>
</protein>
<dbReference type="SUPFAM" id="SSF46785">
    <property type="entry name" value="Winged helix' DNA-binding domain"/>
    <property type="match status" value="1"/>
</dbReference>
<dbReference type="InterPro" id="IPR036388">
    <property type="entry name" value="WH-like_DNA-bd_sf"/>
</dbReference>
<keyword evidence="3" id="KW-0539">Nucleus</keyword>
<dbReference type="GO" id="GO:0005634">
    <property type="term" value="C:nucleus"/>
    <property type="evidence" value="ECO:0007669"/>
    <property type="project" value="UniProtKB-SubCell"/>
</dbReference>